<dbReference type="InterPro" id="IPR023584">
    <property type="entry name" value="Ribosome_recyc_fac_dom"/>
</dbReference>
<dbReference type="GO" id="GO:0043023">
    <property type="term" value="F:ribosomal large subunit binding"/>
    <property type="evidence" value="ECO:0007669"/>
    <property type="project" value="TreeGrafter"/>
</dbReference>
<dbReference type="GO" id="GO:0006412">
    <property type="term" value="P:translation"/>
    <property type="evidence" value="ECO:0007669"/>
    <property type="project" value="UniProtKB-KW"/>
</dbReference>
<dbReference type="Gene3D" id="1.10.132.20">
    <property type="entry name" value="Ribosome-recycling factor"/>
    <property type="match status" value="1"/>
</dbReference>
<evidence type="ECO:0000313" key="5">
    <source>
        <dbReference type="Proteomes" id="UP000230324"/>
    </source>
</evidence>
<dbReference type="PANTHER" id="PTHR20982:SF3">
    <property type="entry name" value="MITOCHONDRIAL RIBOSOME RECYCLING FACTOR PSEUDO 1"/>
    <property type="match status" value="1"/>
</dbReference>
<evidence type="ECO:0000256" key="1">
    <source>
        <dbReference type="ARBA" id="ARBA00005912"/>
    </source>
</evidence>
<evidence type="ECO:0000256" key="2">
    <source>
        <dbReference type="ARBA" id="ARBA00022917"/>
    </source>
</evidence>
<dbReference type="PANTHER" id="PTHR20982">
    <property type="entry name" value="RIBOSOME RECYCLING FACTOR"/>
    <property type="match status" value="1"/>
</dbReference>
<dbReference type="FunFam" id="3.30.1360.40:FF:000001">
    <property type="entry name" value="Ribosome-recycling factor"/>
    <property type="match status" value="1"/>
</dbReference>
<evidence type="ECO:0000313" key="4">
    <source>
        <dbReference type="EMBL" id="PIV12890.1"/>
    </source>
</evidence>
<reference evidence="5" key="1">
    <citation type="submission" date="2017-09" db="EMBL/GenBank/DDBJ databases">
        <title>Depth-based differentiation of microbial function through sediment-hosted aquifers and enrichment of novel symbionts in the deep terrestrial subsurface.</title>
        <authorList>
            <person name="Probst A.J."/>
            <person name="Ladd B."/>
            <person name="Jarett J.K."/>
            <person name="Geller-Mcgrath D.E."/>
            <person name="Sieber C.M.K."/>
            <person name="Emerson J.B."/>
            <person name="Anantharaman K."/>
            <person name="Thomas B.C."/>
            <person name="Malmstrom R."/>
            <person name="Stieglmeier M."/>
            <person name="Klingl A."/>
            <person name="Woyke T."/>
            <person name="Ryan C.M."/>
            <person name="Banfield J.F."/>
        </authorList>
    </citation>
    <scope>NUCLEOTIDE SEQUENCE [LARGE SCALE GENOMIC DNA]</scope>
</reference>
<sequence length="117" mass="13419">MSYQEIIKKIKPELEKTLNFLEGEITKIRTSRVSISLVENLQVDLLGQKTFLKQLGAISIPQARQILIQPWDKSYLEPIEKAITSSNIGGKPIVDKETIRINFPPLSEEFRKDLLRV</sequence>
<feature type="domain" description="Ribosome recycling factor" evidence="3">
    <location>
        <begin position="22"/>
        <end position="116"/>
    </location>
</feature>
<dbReference type="Gene3D" id="3.30.1360.40">
    <property type="match status" value="1"/>
</dbReference>
<dbReference type="Proteomes" id="UP000230324">
    <property type="component" value="Unassembled WGS sequence"/>
</dbReference>
<organism evidence="4 5">
    <name type="scientific">Candidatus Nealsonbacteria bacterium CG03_land_8_20_14_0_80_36_12</name>
    <dbReference type="NCBI Taxonomy" id="1974701"/>
    <lineage>
        <taxon>Bacteria</taxon>
        <taxon>Candidatus Nealsoniibacteriota</taxon>
    </lineage>
</organism>
<name>A0A2M7BZ22_9BACT</name>
<dbReference type="Pfam" id="PF01765">
    <property type="entry name" value="RRF"/>
    <property type="match status" value="1"/>
</dbReference>
<dbReference type="InterPro" id="IPR002661">
    <property type="entry name" value="Ribosome_recyc_fac"/>
</dbReference>
<dbReference type="AlphaFoldDB" id="A0A2M7BZ22"/>
<accession>A0A2M7BZ22</accession>
<dbReference type="SUPFAM" id="SSF55194">
    <property type="entry name" value="Ribosome recycling factor, RRF"/>
    <property type="match status" value="1"/>
</dbReference>
<protein>
    <submittedName>
        <fullName evidence="4">Ribosome recycling factor</fullName>
    </submittedName>
</protein>
<dbReference type="EMBL" id="PEUV01000003">
    <property type="protein sequence ID" value="PIV12890.1"/>
    <property type="molecule type" value="Genomic_DNA"/>
</dbReference>
<feature type="non-terminal residue" evidence="4">
    <location>
        <position position="117"/>
    </location>
</feature>
<comment type="caution">
    <text evidence="4">The sequence shown here is derived from an EMBL/GenBank/DDBJ whole genome shotgun (WGS) entry which is preliminary data.</text>
</comment>
<keyword evidence="2" id="KW-0648">Protein biosynthesis</keyword>
<proteinExistence type="inferred from homology"/>
<comment type="similarity">
    <text evidence="1">Belongs to the RRF family.</text>
</comment>
<dbReference type="InterPro" id="IPR036191">
    <property type="entry name" value="RRF_sf"/>
</dbReference>
<gene>
    <name evidence="4" type="ORF">COS47_00180</name>
</gene>
<evidence type="ECO:0000259" key="3">
    <source>
        <dbReference type="Pfam" id="PF01765"/>
    </source>
</evidence>